<dbReference type="PANTHER" id="PTHR10083:SF373">
    <property type="entry name" value="SERINE PEPTIDASE INHIBITOR, KUNITZ TYPE, 2"/>
    <property type="match status" value="1"/>
</dbReference>
<gene>
    <name evidence="11" type="ORF">OS493_014044</name>
</gene>
<dbReference type="FunFam" id="4.10.410.10:FF:000020">
    <property type="entry name" value="Collagen, type VI, alpha 3"/>
    <property type="match status" value="1"/>
</dbReference>
<keyword evidence="9" id="KW-0732">Signal</keyword>
<feature type="domain" description="BPTI/Kunitz inhibitor" evidence="10">
    <location>
        <begin position="90"/>
        <end position="140"/>
    </location>
</feature>
<dbReference type="InterPro" id="IPR050098">
    <property type="entry name" value="TFPI/VKTCI-like"/>
</dbReference>
<dbReference type="PANTHER" id="PTHR10083">
    <property type="entry name" value="KUNITZ-TYPE PROTEASE INHIBITOR-RELATED"/>
    <property type="match status" value="1"/>
</dbReference>
<dbReference type="AlphaFoldDB" id="A0A9X0CZ21"/>
<dbReference type="Proteomes" id="UP001163046">
    <property type="component" value="Unassembled WGS sequence"/>
</dbReference>
<evidence type="ECO:0000256" key="3">
    <source>
        <dbReference type="ARBA" id="ARBA00007226"/>
    </source>
</evidence>
<organism evidence="11 12">
    <name type="scientific">Desmophyllum pertusum</name>
    <dbReference type="NCBI Taxonomy" id="174260"/>
    <lineage>
        <taxon>Eukaryota</taxon>
        <taxon>Metazoa</taxon>
        <taxon>Cnidaria</taxon>
        <taxon>Anthozoa</taxon>
        <taxon>Hexacorallia</taxon>
        <taxon>Scleractinia</taxon>
        <taxon>Caryophylliina</taxon>
        <taxon>Caryophylliidae</taxon>
        <taxon>Desmophyllum</taxon>
    </lineage>
</organism>
<feature type="signal peptide" evidence="9">
    <location>
        <begin position="1"/>
        <end position="22"/>
    </location>
</feature>
<keyword evidence="12" id="KW-1185">Reference proteome</keyword>
<proteinExistence type="inferred from homology"/>
<comment type="subcellular location">
    <subcellularLocation>
        <location evidence="1">Nematocyst</location>
    </subcellularLocation>
    <subcellularLocation>
        <location evidence="2">Secreted</location>
    </subcellularLocation>
</comment>
<keyword evidence="8" id="KW-0166">Nematocyst</keyword>
<evidence type="ECO:0000313" key="11">
    <source>
        <dbReference type="EMBL" id="KAJ7379648.1"/>
    </source>
</evidence>
<evidence type="ECO:0000256" key="8">
    <source>
        <dbReference type="ARBA" id="ARBA00023331"/>
    </source>
</evidence>
<keyword evidence="4" id="KW-0964">Secreted</keyword>
<feature type="domain" description="BPTI/Kunitz inhibitor" evidence="10">
    <location>
        <begin position="33"/>
        <end position="83"/>
    </location>
</feature>
<dbReference type="GO" id="GO:0042151">
    <property type="term" value="C:nematocyst"/>
    <property type="evidence" value="ECO:0007669"/>
    <property type="project" value="UniProtKB-SubCell"/>
</dbReference>
<protein>
    <recommendedName>
        <fullName evidence="10">BPTI/Kunitz inhibitor domain-containing protein</fullName>
    </recommendedName>
</protein>
<dbReference type="PROSITE" id="PS00280">
    <property type="entry name" value="BPTI_KUNITZ_1"/>
    <property type="match status" value="2"/>
</dbReference>
<dbReference type="GO" id="GO:0004867">
    <property type="term" value="F:serine-type endopeptidase inhibitor activity"/>
    <property type="evidence" value="ECO:0007669"/>
    <property type="project" value="UniProtKB-KW"/>
</dbReference>
<feature type="chain" id="PRO_5040735426" description="BPTI/Kunitz inhibitor domain-containing protein" evidence="9">
    <location>
        <begin position="23"/>
        <end position="191"/>
    </location>
</feature>
<dbReference type="Pfam" id="PF00014">
    <property type="entry name" value="Kunitz_BPTI"/>
    <property type="match status" value="2"/>
</dbReference>
<keyword evidence="5" id="KW-0646">Protease inhibitor</keyword>
<dbReference type="InterPro" id="IPR036880">
    <property type="entry name" value="Kunitz_BPTI_sf"/>
</dbReference>
<dbReference type="FunFam" id="4.10.410.10:FF:000004">
    <property type="entry name" value="Tissue factor pathway inhibitor"/>
    <property type="match status" value="1"/>
</dbReference>
<evidence type="ECO:0000256" key="4">
    <source>
        <dbReference type="ARBA" id="ARBA00022525"/>
    </source>
</evidence>
<evidence type="ECO:0000256" key="6">
    <source>
        <dbReference type="ARBA" id="ARBA00022900"/>
    </source>
</evidence>
<dbReference type="EMBL" id="MU826356">
    <property type="protein sequence ID" value="KAJ7379648.1"/>
    <property type="molecule type" value="Genomic_DNA"/>
</dbReference>
<dbReference type="InterPro" id="IPR002223">
    <property type="entry name" value="Kunitz_BPTI"/>
</dbReference>
<dbReference type="CDD" id="cd00109">
    <property type="entry name" value="Kunitz-type"/>
    <property type="match status" value="2"/>
</dbReference>
<keyword evidence="6" id="KW-0722">Serine protease inhibitor</keyword>
<accession>A0A9X0CZ21</accession>
<evidence type="ECO:0000256" key="9">
    <source>
        <dbReference type="SAM" id="SignalP"/>
    </source>
</evidence>
<sequence length="191" mass="21344">MKLAGILTTYIFVVFFCTGLEAANNCSNLDDSCLLPEDSGPCRAAFKRYFFDKKNGQCKQFIYGGCQGNKNNFPSLEDCQLKCPKTLPRCLLPMEPGPCYGYFSVYYYNACTGNCERFIYGGCLGNKNKFWTMSHCHSTCVGNKLNVISPVDLTPACQLPKETGPCRAFMVRWSLVLEMLLTAKVQPPPDD</sequence>
<keyword evidence="7" id="KW-1015">Disulfide bond</keyword>
<reference evidence="11" key="1">
    <citation type="submission" date="2023-01" db="EMBL/GenBank/DDBJ databases">
        <title>Genome assembly of the deep-sea coral Lophelia pertusa.</title>
        <authorList>
            <person name="Herrera S."/>
            <person name="Cordes E."/>
        </authorList>
    </citation>
    <scope>NUCLEOTIDE SEQUENCE</scope>
    <source>
        <strain evidence="11">USNM1676648</strain>
        <tissue evidence="11">Polyp</tissue>
    </source>
</reference>
<evidence type="ECO:0000256" key="5">
    <source>
        <dbReference type="ARBA" id="ARBA00022690"/>
    </source>
</evidence>
<dbReference type="OrthoDB" id="5969998at2759"/>
<dbReference type="PROSITE" id="PS50279">
    <property type="entry name" value="BPTI_KUNITZ_2"/>
    <property type="match status" value="2"/>
</dbReference>
<comment type="caution">
    <text evidence="11">The sequence shown here is derived from an EMBL/GenBank/DDBJ whole genome shotgun (WGS) entry which is preliminary data.</text>
</comment>
<evidence type="ECO:0000256" key="1">
    <source>
        <dbReference type="ARBA" id="ARBA00004532"/>
    </source>
</evidence>
<evidence type="ECO:0000313" key="12">
    <source>
        <dbReference type="Proteomes" id="UP001163046"/>
    </source>
</evidence>
<evidence type="ECO:0000256" key="7">
    <source>
        <dbReference type="ARBA" id="ARBA00023157"/>
    </source>
</evidence>
<dbReference type="SUPFAM" id="SSF57362">
    <property type="entry name" value="BPTI-like"/>
    <property type="match status" value="2"/>
</dbReference>
<name>A0A9X0CZ21_9CNID</name>
<dbReference type="Gene3D" id="4.10.410.10">
    <property type="entry name" value="Pancreatic trypsin inhibitor Kunitz domain"/>
    <property type="match status" value="2"/>
</dbReference>
<dbReference type="SMART" id="SM00131">
    <property type="entry name" value="KU"/>
    <property type="match status" value="2"/>
</dbReference>
<comment type="similarity">
    <text evidence="3">Belongs to the venom Kunitz-type family. Sea anemone type 2 potassium channel toxin subfamily.</text>
</comment>
<evidence type="ECO:0000256" key="2">
    <source>
        <dbReference type="ARBA" id="ARBA00004613"/>
    </source>
</evidence>
<dbReference type="GO" id="GO:0005615">
    <property type="term" value="C:extracellular space"/>
    <property type="evidence" value="ECO:0007669"/>
    <property type="project" value="TreeGrafter"/>
</dbReference>
<evidence type="ECO:0000259" key="10">
    <source>
        <dbReference type="PROSITE" id="PS50279"/>
    </source>
</evidence>
<dbReference type="PRINTS" id="PR00759">
    <property type="entry name" value="BASICPTASE"/>
</dbReference>
<dbReference type="InterPro" id="IPR020901">
    <property type="entry name" value="Prtase_inh_Kunz-CS"/>
</dbReference>